<accession>A0A1F6ENX4</accession>
<name>A0A1F6ENX4_9BACT</name>
<dbReference type="STRING" id="1798507.A3A34_00955"/>
<dbReference type="Gene3D" id="3.40.50.2020">
    <property type="match status" value="1"/>
</dbReference>
<dbReference type="CDD" id="cd06223">
    <property type="entry name" value="PRTases_typeI"/>
    <property type="match status" value="1"/>
</dbReference>
<evidence type="ECO:0000313" key="3">
    <source>
        <dbReference type="Proteomes" id="UP000178587"/>
    </source>
</evidence>
<evidence type="ECO:0000256" key="1">
    <source>
        <dbReference type="ARBA" id="ARBA00008007"/>
    </source>
</evidence>
<dbReference type="PANTHER" id="PTHR47505">
    <property type="entry name" value="DNA UTILIZATION PROTEIN YHGH"/>
    <property type="match status" value="1"/>
</dbReference>
<evidence type="ECO:0008006" key="4">
    <source>
        <dbReference type="Google" id="ProtNLM"/>
    </source>
</evidence>
<dbReference type="InterPro" id="IPR000836">
    <property type="entry name" value="PRTase_dom"/>
</dbReference>
<organism evidence="2 3">
    <name type="scientific">Candidatus Kaiserbacteria bacterium RIFCSPLOWO2_01_FULL_50_24</name>
    <dbReference type="NCBI Taxonomy" id="1798507"/>
    <lineage>
        <taxon>Bacteria</taxon>
        <taxon>Candidatus Kaiseribacteriota</taxon>
    </lineage>
</organism>
<dbReference type="InterPro" id="IPR029057">
    <property type="entry name" value="PRTase-like"/>
</dbReference>
<comment type="similarity">
    <text evidence="1">Belongs to the ComF/GntX family.</text>
</comment>
<dbReference type="SUPFAM" id="SSF53271">
    <property type="entry name" value="PRTase-like"/>
    <property type="match status" value="1"/>
</dbReference>
<dbReference type="PANTHER" id="PTHR47505:SF1">
    <property type="entry name" value="DNA UTILIZATION PROTEIN YHGH"/>
    <property type="match status" value="1"/>
</dbReference>
<dbReference type="InterPro" id="IPR051910">
    <property type="entry name" value="ComF/GntX_DNA_util-trans"/>
</dbReference>
<protein>
    <recommendedName>
        <fullName evidence="4">Phosphoribosyltransferase domain-containing protein</fullName>
    </recommendedName>
</protein>
<reference evidence="2 3" key="1">
    <citation type="journal article" date="2016" name="Nat. Commun.">
        <title>Thousands of microbial genomes shed light on interconnected biogeochemical processes in an aquifer system.</title>
        <authorList>
            <person name="Anantharaman K."/>
            <person name="Brown C.T."/>
            <person name="Hug L.A."/>
            <person name="Sharon I."/>
            <person name="Castelle C.J."/>
            <person name="Probst A.J."/>
            <person name="Thomas B.C."/>
            <person name="Singh A."/>
            <person name="Wilkins M.J."/>
            <person name="Karaoz U."/>
            <person name="Brodie E.L."/>
            <person name="Williams K.H."/>
            <person name="Hubbard S.S."/>
            <person name="Banfield J.F."/>
        </authorList>
    </citation>
    <scope>NUCLEOTIDE SEQUENCE [LARGE SCALE GENOMIC DNA]</scope>
</reference>
<gene>
    <name evidence="2" type="ORF">A3A34_00955</name>
</gene>
<dbReference type="AlphaFoldDB" id="A0A1F6ENX4"/>
<sequence>MNLFKMAQSLLDIILPRRERTMRAEILTITDLHIAPSAESACGIEITTLMDYRSRAVEDCVRALKYDGSASATTLLAEALGDYLREEIAHIQIFSTKKILLVPMPLHTSRIRERGFNQIELVLAKLPDEFKNGILSTLATGVLARTRATPPQTRLSRRERLTNVLGAFVAVAEKIRGTHIFLIDDVTTTGATLAEAAKTLEKAGSIVSAISLARA</sequence>
<dbReference type="Proteomes" id="UP000178587">
    <property type="component" value="Unassembled WGS sequence"/>
</dbReference>
<comment type="caution">
    <text evidence="2">The sequence shown here is derived from an EMBL/GenBank/DDBJ whole genome shotgun (WGS) entry which is preliminary data.</text>
</comment>
<proteinExistence type="inferred from homology"/>
<evidence type="ECO:0000313" key="2">
    <source>
        <dbReference type="EMBL" id="OGG75032.1"/>
    </source>
</evidence>
<dbReference type="EMBL" id="MFLU01000008">
    <property type="protein sequence ID" value="OGG75032.1"/>
    <property type="molecule type" value="Genomic_DNA"/>
</dbReference>